<accession>A0A6S6QXG7</accession>
<organism evidence="7 8">
    <name type="scientific">Anaerocolumna cellulosilytica</name>
    <dbReference type="NCBI Taxonomy" id="433286"/>
    <lineage>
        <taxon>Bacteria</taxon>
        <taxon>Bacillati</taxon>
        <taxon>Bacillota</taxon>
        <taxon>Clostridia</taxon>
        <taxon>Lachnospirales</taxon>
        <taxon>Lachnospiraceae</taxon>
        <taxon>Anaerocolumna</taxon>
    </lineage>
</organism>
<gene>
    <name evidence="7" type="ORF">acsn021_13180</name>
</gene>
<dbReference type="Gene3D" id="3.20.20.70">
    <property type="entry name" value="Aldolase class I"/>
    <property type="match status" value="1"/>
</dbReference>
<evidence type="ECO:0000313" key="8">
    <source>
        <dbReference type="Proteomes" id="UP000515561"/>
    </source>
</evidence>
<dbReference type="PROSITE" id="PS51918">
    <property type="entry name" value="RADICAL_SAM"/>
    <property type="match status" value="1"/>
</dbReference>
<evidence type="ECO:0000256" key="2">
    <source>
        <dbReference type="ARBA" id="ARBA00022485"/>
    </source>
</evidence>
<name>A0A6S6QXG7_9FIRM</name>
<evidence type="ECO:0000313" key="7">
    <source>
        <dbReference type="EMBL" id="BCJ93749.1"/>
    </source>
</evidence>
<evidence type="ECO:0000256" key="1">
    <source>
        <dbReference type="ARBA" id="ARBA00001966"/>
    </source>
</evidence>
<dbReference type="EMBL" id="AP023367">
    <property type="protein sequence ID" value="BCJ93749.1"/>
    <property type="molecule type" value="Genomic_DNA"/>
</dbReference>
<dbReference type="InterPro" id="IPR017200">
    <property type="entry name" value="PqqE-like"/>
</dbReference>
<dbReference type="PIRSF" id="PIRSF037420">
    <property type="entry name" value="PQQ_syn_pqqE"/>
    <property type="match status" value="1"/>
</dbReference>
<keyword evidence="6" id="KW-0411">Iron-sulfur</keyword>
<keyword evidence="8" id="KW-1185">Reference proteome</keyword>
<dbReference type="SFLD" id="SFLDG01067">
    <property type="entry name" value="SPASM/twitch_domain_containing"/>
    <property type="match status" value="1"/>
</dbReference>
<dbReference type="InterPro" id="IPR058240">
    <property type="entry name" value="rSAM_sf"/>
</dbReference>
<dbReference type="PANTHER" id="PTHR11228">
    <property type="entry name" value="RADICAL SAM DOMAIN PROTEIN"/>
    <property type="match status" value="1"/>
</dbReference>
<dbReference type="GO" id="GO:0051539">
    <property type="term" value="F:4 iron, 4 sulfur cluster binding"/>
    <property type="evidence" value="ECO:0007669"/>
    <property type="project" value="UniProtKB-KW"/>
</dbReference>
<dbReference type="InterPro" id="IPR007197">
    <property type="entry name" value="rSAM"/>
</dbReference>
<protein>
    <submittedName>
        <fullName evidence="7">Radical SAM/SPASM domain-containing protein</fullName>
    </submittedName>
</protein>
<keyword evidence="5" id="KW-0408">Iron</keyword>
<keyword evidence="2" id="KW-0004">4Fe-4S</keyword>
<dbReference type="Pfam" id="PF04055">
    <property type="entry name" value="Radical_SAM"/>
    <property type="match status" value="1"/>
</dbReference>
<dbReference type="Proteomes" id="UP000515561">
    <property type="component" value="Chromosome"/>
</dbReference>
<dbReference type="SFLD" id="SFLDG01386">
    <property type="entry name" value="main_SPASM_domain-containing"/>
    <property type="match status" value="1"/>
</dbReference>
<dbReference type="PANTHER" id="PTHR11228:SF35">
    <property type="entry name" value="MOLYBDENUM COFACTOR BIOSYNTHESIS PROTEIN A-RELATED"/>
    <property type="match status" value="1"/>
</dbReference>
<reference evidence="7 8" key="1">
    <citation type="journal article" date="2016" name="Int. J. Syst. Evol. Microbiol.">
        <title>Descriptions of Anaerotaenia torta gen. nov., sp. nov. and Anaerocolumna cellulosilytica gen. nov., sp. nov. isolated from a methanogenic reactor of cattle waste.</title>
        <authorList>
            <person name="Uek A."/>
            <person name="Ohtaki Y."/>
            <person name="Kaku N."/>
            <person name="Ueki K."/>
        </authorList>
    </citation>
    <scope>NUCLEOTIDE SEQUENCE [LARGE SCALE GENOMIC DNA]</scope>
    <source>
        <strain evidence="7 8">SN021</strain>
    </source>
</reference>
<evidence type="ECO:0000256" key="5">
    <source>
        <dbReference type="ARBA" id="ARBA00023004"/>
    </source>
</evidence>
<proteinExistence type="predicted"/>
<dbReference type="NCBIfam" id="TIGR04085">
    <property type="entry name" value="rSAM_more_4Fe4S"/>
    <property type="match status" value="1"/>
</dbReference>
<dbReference type="CDD" id="cd21109">
    <property type="entry name" value="SPASM"/>
    <property type="match status" value="1"/>
</dbReference>
<keyword evidence="3" id="KW-0949">S-adenosyl-L-methionine</keyword>
<evidence type="ECO:0000256" key="3">
    <source>
        <dbReference type="ARBA" id="ARBA00022691"/>
    </source>
</evidence>
<dbReference type="KEGG" id="acel:acsn021_13180"/>
<dbReference type="SFLD" id="SFLDS00029">
    <property type="entry name" value="Radical_SAM"/>
    <property type="match status" value="1"/>
</dbReference>
<sequence length="334" mass="38117">MDSENQISSLNSLTYEKGLPYSASIELITKCNFKCIHCYIAEHNKEMKATDVIKILDELKALGVLDLTLTGGEIFLLKDIMNIIEYARKIGFRVTLFTNLSLMNEEIIKKLSELYITEISTTVFSLDSGINDKITCIKDSLNNIMKNILLIKQYNIQLEIKVPIMDYNYNSYIEIKDFCIENGFRFNYSTAITSKINGDTKTRKYNISSTDLNKIIKELDNVTSNKFKSDDYICGAVRNNIHIDCFGNVYPCLSLLYKYGNIFNDTLDSIWNNSKQKKYLNSLRKKDFLLCTNCNINDKCVKCPGMALSEDGDLFGCSSLDQCLAIARQNILEL</sequence>
<dbReference type="InterPro" id="IPR050377">
    <property type="entry name" value="Radical_SAM_PqqE_MftC-like"/>
</dbReference>
<dbReference type="InterPro" id="IPR023885">
    <property type="entry name" value="4Fe4S-binding_SPASM_dom"/>
</dbReference>
<dbReference type="InterPro" id="IPR013785">
    <property type="entry name" value="Aldolase_TIM"/>
</dbReference>
<dbReference type="GO" id="GO:0003824">
    <property type="term" value="F:catalytic activity"/>
    <property type="evidence" value="ECO:0007669"/>
    <property type="project" value="InterPro"/>
</dbReference>
<keyword evidence="4" id="KW-0479">Metal-binding</keyword>
<evidence type="ECO:0000256" key="4">
    <source>
        <dbReference type="ARBA" id="ARBA00022723"/>
    </source>
</evidence>
<dbReference type="CDD" id="cd01335">
    <property type="entry name" value="Radical_SAM"/>
    <property type="match status" value="1"/>
</dbReference>
<dbReference type="SUPFAM" id="SSF102114">
    <property type="entry name" value="Radical SAM enzymes"/>
    <property type="match status" value="1"/>
</dbReference>
<comment type="cofactor">
    <cofactor evidence="1">
        <name>[4Fe-4S] cluster</name>
        <dbReference type="ChEBI" id="CHEBI:49883"/>
    </cofactor>
</comment>
<dbReference type="Pfam" id="PF13186">
    <property type="entry name" value="SPASM"/>
    <property type="match status" value="1"/>
</dbReference>
<dbReference type="RefSeq" id="WP_184092430.1">
    <property type="nucleotide sequence ID" value="NZ_AP023367.1"/>
</dbReference>
<dbReference type="GO" id="GO:0046872">
    <property type="term" value="F:metal ion binding"/>
    <property type="evidence" value="ECO:0007669"/>
    <property type="project" value="UniProtKB-KW"/>
</dbReference>
<evidence type="ECO:0000256" key="6">
    <source>
        <dbReference type="ARBA" id="ARBA00023014"/>
    </source>
</evidence>
<dbReference type="AlphaFoldDB" id="A0A6S6QXG7"/>